<keyword evidence="4" id="KW-0804">Transcription</keyword>
<evidence type="ECO:0000313" key="7">
    <source>
        <dbReference type="EMBL" id="SUD48912.1"/>
    </source>
</evidence>
<evidence type="ECO:0000256" key="4">
    <source>
        <dbReference type="ARBA" id="ARBA00023163"/>
    </source>
</evidence>
<dbReference type="InterPro" id="IPR001647">
    <property type="entry name" value="HTH_TetR"/>
</dbReference>
<dbReference type="Pfam" id="PF13977">
    <property type="entry name" value="TetR_C_6"/>
    <property type="match status" value="1"/>
</dbReference>
<evidence type="ECO:0000256" key="2">
    <source>
        <dbReference type="ARBA" id="ARBA00023015"/>
    </source>
</evidence>
<accession>A0A379JJZ9</accession>
<dbReference type="PROSITE" id="PS50977">
    <property type="entry name" value="HTH_TETR_2"/>
    <property type="match status" value="1"/>
</dbReference>
<protein>
    <submittedName>
        <fullName evidence="7">Transcriptional regulator BetI</fullName>
    </submittedName>
</protein>
<keyword evidence="3 5" id="KW-0238">DNA-binding</keyword>
<dbReference type="GO" id="GO:0003677">
    <property type="term" value="F:DNA binding"/>
    <property type="evidence" value="ECO:0007669"/>
    <property type="project" value="UniProtKB-UniRule"/>
</dbReference>
<reference evidence="7 8" key="1">
    <citation type="submission" date="2018-06" db="EMBL/GenBank/DDBJ databases">
        <authorList>
            <consortium name="Pathogen Informatics"/>
            <person name="Doyle S."/>
        </authorList>
    </citation>
    <scope>NUCLEOTIDE SEQUENCE [LARGE SCALE GENOMIC DNA]</scope>
    <source>
        <strain evidence="7 8">NCTC1934</strain>
    </source>
</reference>
<dbReference type="SUPFAM" id="SSF46689">
    <property type="entry name" value="Homeodomain-like"/>
    <property type="match status" value="1"/>
</dbReference>
<evidence type="ECO:0000256" key="5">
    <source>
        <dbReference type="PROSITE-ProRule" id="PRU00335"/>
    </source>
</evidence>
<feature type="domain" description="HTH tetR-type" evidence="6">
    <location>
        <begin position="11"/>
        <end position="71"/>
    </location>
</feature>
<evidence type="ECO:0000313" key="8">
    <source>
        <dbReference type="Proteomes" id="UP000255467"/>
    </source>
</evidence>
<dbReference type="Proteomes" id="UP000255467">
    <property type="component" value="Unassembled WGS sequence"/>
</dbReference>
<proteinExistence type="predicted"/>
<organism evidence="7 8">
    <name type="scientific">Nocardia otitidiscaviarum</name>
    <dbReference type="NCBI Taxonomy" id="1823"/>
    <lineage>
        <taxon>Bacteria</taxon>
        <taxon>Bacillati</taxon>
        <taxon>Actinomycetota</taxon>
        <taxon>Actinomycetes</taxon>
        <taxon>Mycobacteriales</taxon>
        <taxon>Nocardiaceae</taxon>
        <taxon>Nocardia</taxon>
    </lineage>
</organism>
<dbReference type="AlphaFoldDB" id="A0A379JJZ9"/>
<keyword evidence="8" id="KW-1185">Reference proteome</keyword>
<dbReference type="PANTHER" id="PTHR47506:SF6">
    <property type="entry name" value="HTH-TYPE TRANSCRIPTIONAL REPRESSOR NEMR"/>
    <property type="match status" value="1"/>
</dbReference>
<sequence>MESVPKTIDQNQRRAEVAAAVWRLIVDSGVSAVSLRTVAAEAGIVLGSLRHSFPTKADLLAYSMELVHTNAERRVRAHAGVTDPVDMVTAMLLELLPADDTRRTEMRVNVALIAESPAHPRLAELAERSQRAIATLCRQLCHHLAETGHLHATRDPDTEAARMHAYIDGIALHELVTPTDAARIEATLRAYLKDLAGPRR</sequence>
<dbReference type="SUPFAM" id="SSF48498">
    <property type="entry name" value="Tetracyclin repressor-like, C-terminal domain"/>
    <property type="match status" value="1"/>
</dbReference>
<dbReference type="Pfam" id="PF00440">
    <property type="entry name" value="TetR_N"/>
    <property type="match status" value="1"/>
</dbReference>
<dbReference type="EMBL" id="UGRY01000006">
    <property type="protein sequence ID" value="SUD48912.1"/>
    <property type="molecule type" value="Genomic_DNA"/>
</dbReference>
<dbReference type="STRING" id="1406858.GCA_000710895_00827"/>
<evidence type="ECO:0000256" key="1">
    <source>
        <dbReference type="ARBA" id="ARBA00022491"/>
    </source>
</evidence>
<dbReference type="Gene3D" id="1.10.357.10">
    <property type="entry name" value="Tetracycline Repressor, domain 2"/>
    <property type="match status" value="1"/>
</dbReference>
<feature type="DNA-binding region" description="H-T-H motif" evidence="5">
    <location>
        <begin position="34"/>
        <end position="53"/>
    </location>
</feature>
<evidence type="ECO:0000256" key="3">
    <source>
        <dbReference type="ARBA" id="ARBA00023125"/>
    </source>
</evidence>
<keyword evidence="1" id="KW-0678">Repressor</keyword>
<keyword evidence="2" id="KW-0805">Transcription regulation</keyword>
<name>A0A379JJZ9_9NOCA</name>
<dbReference type="InterPro" id="IPR036271">
    <property type="entry name" value="Tet_transcr_reg_TetR-rel_C_sf"/>
</dbReference>
<evidence type="ECO:0000259" key="6">
    <source>
        <dbReference type="PROSITE" id="PS50977"/>
    </source>
</evidence>
<dbReference type="InterPro" id="IPR039538">
    <property type="entry name" value="BetI_C"/>
</dbReference>
<dbReference type="PANTHER" id="PTHR47506">
    <property type="entry name" value="TRANSCRIPTIONAL REGULATORY PROTEIN"/>
    <property type="match status" value="1"/>
</dbReference>
<dbReference type="InterPro" id="IPR009057">
    <property type="entry name" value="Homeodomain-like_sf"/>
</dbReference>
<gene>
    <name evidence="7" type="ORF">NCTC1934_06257</name>
</gene>